<accession>A0A6F8SPV6</accession>
<proteinExistence type="predicted"/>
<reference evidence="2 3" key="1">
    <citation type="submission" date="2020-02" db="EMBL/GenBank/DDBJ databases">
        <title>Complete Genome Sequence of Halomonas meridiana strain BAA-801, Isolated from Deep Sea Thermal Vent.</title>
        <authorList>
            <person name="Takahashi Y."/>
            <person name="Takahashi H."/>
            <person name="Galipon J."/>
            <person name="Arakawa K."/>
        </authorList>
    </citation>
    <scope>NUCLEOTIDE SEQUENCE [LARGE SCALE GENOMIC DNA]</scope>
    <source>
        <strain evidence="2 3">Slthf1</strain>
    </source>
</reference>
<evidence type="ECO:0000256" key="1">
    <source>
        <dbReference type="SAM" id="MobiDB-lite"/>
    </source>
</evidence>
<feature type="compositionally biased region" description="Basic and acidic residues" evidence="1">
    <location>
        <begin position="77"/>
        <end position="86"/>
    </location>
</feature>
<feature type="region of interest" description="Disordered" evidence="1">
    <location>
        <begin position="20"/>
        <end position="86"/>
    </location>
</feature>
<evidence type="ECO:0000313" key="3">
    <source>
        <dbReference type="Proteomes" id="UP000503197"/>
    </source>
</evidence>
<evidence type="ECO:0000313" key="2">
    <source>
        <dbReference type="EMBL" id="BCA90494.1"/>
    </source>
</evidence>
<sequence>MSEIEAGNAVQMFLARAIEKGRKSGDGSGHIRQLQKDADRMADKQAARPTGGRAVTGDREFDRSRASLRKKSRATKTKPDKLANGSKKLEVLAKMNTADGDAAFERMVAEMGVERAEELLTGMRNAKK</sequence>
<dbReference type="EMBL" id="AP022821">
    <property type="protein sequence ID" value="BCA90494.1"/>
    <property type="molecule type" value="Genomic_DNA"/>
</dbReference>
<name>A0A6F8SPV6_9GAMM</name>
<feature type="compositionally biased region" description="Basic residues" evidence="1">
    <location>
        <begin position="66"/>
        <end position="76"/>
    </location>
</feature>
<protein>
    <submittedName>
        <fullName evidence="2">Uncharacterized protein</fullName>
    </submittedName>
</protein>
<gene>
    <name evidence="2" type="ORF">HMSLTHF_02690</name>
</gene>
<dbReference type="AlphaFoldDB" id="A0A6F8SPV6"/>
<dbReference type="Proteomes" id="UP000503197">
    <property type="component" value="Chromosome"/>
</dbReference>
<organism evidence="2 3">
    <name type="scientific">Vreelandella aquamarina</name>
    <dbReference type="NCBI Taxonomy" id="77097"/>
    <lineage>
        <taxon>Bacteria</taxon>
        <taxon>Pseudomonadati</taxon>
        <taxon>Pseudomonadota</taxon>
        <taxon>Gammaproteobacteria</taxon>
        <taxon>Oceanospirillales</taxon>
        <taxon>Halomonadaceae</taxon>
        <taxon>Vreelandella</taxon>
    </lineage>
</organism>
<feature type="compositionally biased region" description="Basic and acidic residues" evidence="1">
    <location>
        <begin position="56"/>
        <end position="65"/>
    </location>
</feature>
<feature type="compositionally biased region" description="Basic and acidic residues" evidence="1">
    <location>
        <begin position="34"/>
        <end position="46"/>
    </location>
</feature>